<dbReference type="Proteomes" id="UP000753256">
    <property type="component" value="Unassembled WGS sequence"/>
</dbReference>
<comment type="caution">
    <text evidence="1">The sequence shown here is derived from an EMBL/GenBank/DDBJ whole genome shotgun (WGS) entry which is preliminary data.</text>
</comment>
<dbReference type="AlphaFoldDB" id="A0A921IUC6"/>
<reference evidence="1" key="2">
    <citation type="submission" date="2021-09" db="EMBL/GenBank/DDBJ databases">
        <authorList>
            <person name="Gilroy R."/>
        </authorList>
    </citation>
    <scope>NUCLEOTIDE SEQUENCE</scope>
    <source>
        <strain evidence="1">ChiHjej13B12-9602</strain>
    </source>
</reference>
<protein>
    <submittedName>
        <fullName evidence="1">Uncharacterized protein</fullName>
    </submittedName>
</protein>
<evidence type="ECO:0000313" key="2">
    <source>
        <dbReference type="Proteomes" id="UP000753256"/>
    </source>
</evidence>
<dbReference type="Gene3D" id="2.40.420.10">
    <property type="entry name" value="conserved putative lor/sdh protein from methanococcus maripaludis s2 domain"/>
    <property type="match status" value="1"/>
</dbReference>
<evidence type="ECO:0000313" key="1">
    <source>
        <dbReference type="EMBL" id="HJG38007.1"/>
    </source>
</evidence>
<name>A0A921IUC6_9ACTN</name>
<sequence length="163" mass="18345">MFKMPVYHAPDFTREPLASAPNARIARVVRDGVAPEGFHSTSMFPEYVKVDGAWRLAKQSRMDASMVVARDDAGAPFIRVVENRNLKQGFQRARSGHAESIAWRCDLPATRSWQYLSWRGLESGMSHVAASMGQMVYPVSLLGCLALRVRRQRQDEARYDDGS</sequence>
<dbReference type="RefSeq" id="WP_273191139.1">
    <property type="nucleotide sequence ID" value="NZ_DYUZ01000033.1"/>
</dbReference>
<organism evidence="1 2">
    <name type="scientific">Enorma phocaeensis</name>
    <dbReference type="NCBI Taxonomy" id="1871019"/>
    <lineage>
        <taxon>Bacteria</taxon>
        <taxon>Bacillati</taxon>
        <taxon>Actinomycetota</taxon>
        <taxon>Coriobacteriia</taxon>
        <taxon>Coriobacteriales</taxon>
        <taxon>Coriobacteriaceae</taxon>
        <taxon>Enorma</taxon>
    </lineage>
</organism>
<dbReference type="EMBL" id="DYUZ01000033">
    <property type="protein sequence ID" value="HJG38007.1"/>
    <property type="molecule type" value="Genomic_DNA"/>
</dbReference>
<gene>
    <name evidence="1" type="ORF">K8V70_09175</name>
</gene>
<proteinExistence type="predicted"/>
<reference evidence="1" key="1">
    <citation type="journal article" date="2021" name="PeerJ">
        <title>Extensive microbial diversity within the chicken gut microbiome revealed by metagenomics and culture.</title>
        <authorList>
            <person name="Gilroy R."/>
            <person name="Ravi A."/>
            <person name="Getino M."/>
            <person name="Pursley I."/>
            <person name="Horton D.L."/>
            <person name="Alikhan N.F."/>
            <person name="Baker D."/>
            <person name="Gharbi K."/>
            <person name="Hall N."/>
            <person name="Watson M."/>
            <person name="Adriaenssens E.M."/>
            <person name="Foster-Nyarko E."/>
            <person name="Jarju S."/>
            <person name="Secka A."/>
            <person name="Antonio M."/>
            <person name="Oren A."/>
            <person name="Chaudhuri R.R."/>
            <person name="La Ragione R."/>
            <person name="Hildebrand F."/>
            <person name="Pallen M.J."/>
        </authorList>
    </citation>
    <scope>NUCLEOTIDE SEQUENCE</scope>
    <source>
        <strain evidence="1">ChiHjej13B12-9602</strain>
    </source>
</reference>
<accession>A0A921IUC6</accession>